<keyword evidence="4" id="KW-1185">Reference proteome</keyword>
<organism evidence="3 4">
    <name type="scientific">Frondihabitans peucedani</name>
    <dbReference type="NCBI Taxonomy" id="598626"/>
    <lineage>
        <taxon>Bacteria</taxon>
        <taxon>Bacillati</taxon>
        <taxon>Actinomycetota</taxon>
        <taxon>Actinomycetes</taxon>
        <taxon>Micrococcales</taxon>
        <taxon>Microbacteriaceae</taxon>
        <taxon>Frondihabitans</taxon>
    </lineage>
</organism>
<proteinExistence type="predicted"/>
<evidence type="ECO:0000256" key="2">
    <source>
        <dbReference type="SAM" id="Phobius"/>
    </source>
</evidence>
<dbReference type="RefSeq" id="WP_344793080.1">
    <property type="nucleotide sequence ID" value="NZ_BAABAU010000001.1"/>
</dbReference>
<name>A0ABP8DWV6_9MICO</name>
<evidence type="ECO:0000313" key="4">
    <source>
        <dbReference type="Proteomes" id="UP001501594"/>
    </source>
</evidence>
<gene>
    <name evidence="3" type="ORF">GCM10022256_00940</name>
</gene>
<feature type="transmembrane region" description="Helical" evidence="2">
    <location>
        <begin position="37"/>
        <end position="59"/>
    </location>
</feature>
<comment type="caution">
    <text evidence="3">The sequence shown here is derived from an EMBL/GenBank/DDBJ whole genome shotgun (WGS) entry which is preliminary data.</text>
</comment>
<feature type="region of interest" description="Disordered" evidence="1">
    <location>
        <begin position="1"/>
        <end position="29"/>
    </location>
</feature>
<protein>
    <submittedName>
        <fullName evidence="3">Uncharacterized protein</fullName>
    </submittedName>
</protein>
<evidence type="ECO:0000256" key="1">
    <source>
        <dbReference type="SAM" id="MobiDB-lite"/>
    </source>
</evidence>
<evidence type="ECO:0000313" key="3">
    <source>
        <dbReference type="EMBL" id="GAA4264482.1"/>
    </source>
</evidence>
<dbReference type="EMBL" id="BAABAU010000001">
    <property type="protein sequence ID" value="GAA4264482.1"/>
    <property type="molecule type" value="Genomic_DNA"/>
</dbReference>
<keyword evidence="2" id="KW-1133">Transmembrane helix</keyword>
<keyword evidence="2" id="KW-0812">Transmembrane</keyword>
<keyword evidence="2" id="KW-0472">Membrane</keyword>
<dbReference type="Proteomes" id="UP001501594">
    <property type="component" value="Unassembled WGS sequence"/>
</dbReference>
<sequence>MGPRRTTYENPTRENLSRANPSRDSTDHGGRITVVEVIGFTATLAFIAAFASGAFDAMVPWR</sequence>
<accession>A0ABP8DWV6</accession>
<reference evidence="4" key="1">
    <citation type="journal article" date="2019" name="Int. J. Syst. Evol. Microbiol.">
        <title>The Global Catalogue of Microorganisms (GCM) 10K type strain sequencing project: providing services to taxonomists for standard genome sequencing and annotation.</title>
        <authorList>
            <consortium name="The Broad Institute Genomics Platform"/>
            <consortium name="The Broad Institute Genome Sequencing Center for Infectious Disease"/>
            <person name="Wu L."/>
            <person name="Ma J."/>
        </authorList>
    </citation>
    <scope>NUCLEOTIDE SEQUENCE [LARGE SCALE GENOMIC DNA]</scope>
    <source>
        <strain evidence="4">JCM 17442</strain>
    </source>
</reference>